<evidence type="ECO:0000313" key="1">
    <source>
        <dbReference type="EMBL" id="MBR0798617.1"/>
    </source>
</evidence>
<keyword evidence="2" id="KW-1185">Reference proteome</keyword>
<evidence type="ECO:0000313" key="2">
    <source>
        <dbReference type="Proteomes" id="UP001315278"/>
    </source>
</evidence>
<organism evidence="1 2">
    <name type="scientific">Bradyrhizobium jicamae</name>
    <dbReference type="NCBI Taxonomy" id="280332"/>
    <lineage>
        <taxon>Bacteria</taxon>
        <taxon>Pseudomonadati</taxon>
        <taxon>Pseudomonadota</taxon>
        <taxon>Alphaproteobacteria</taxon>
        <taxon>Hyphomicrobiales</taxon>
        <taxon>Nitrobacteraceae</taxon>
        <taxon>Bradyrhizobium</taxon>
    </lineage>
</organism>
<reference evidence="2" key="1">
    <citation type="journal article" date="2021" name="ISME J.">
        <title>Evolutionary origin and ecological implication of a unique nif island in free-living Bradyrhizobium lineages.</title>
        <authorList>
            <person name="Tao J."/>
        </authorList>
    </citation>
    <scope>NUCLEOTIDE SEQUENCE [LARGE SCALE GENOMIC DNA]</scope>
    <source>
        <strain evidence="2">SZCCT0434</strain>
    </source>
</reference>
<accession>A0ABS5FP88</accession>
<gene>
    <name evidence="1" type="ORF">JQ615_24835</name>
</gene>
<sequence>MTIRFEKPANATAGYDFTSSGLLWKVTIPKGEWRDVVLTSDGEMIFDLVVLSNTAFVSPPNPAQRPIDSFHVSYGIFGQNGGYTQLDAKRQPSGNYDSNTWPIVTSIQIFVDESGKASDSSGSVKLRYKSQKPTISGGDYDWPTVFELQGANASTNGFIVQKVVFGFTSTDSGIPSENDFWWEGFRVMHGRVFLGASKTVLLEADNAHSRSLGRGTRWHRFEAKFLPGYAEPENWFPIANRSGHLPATRVQPSGWTSIGTTRRAISVTFDSTTAPPTSTLDYLMENY</sequence>
<evidence type="ECO:0008006" key="3">
    <source>
        <dbReference type="Google" id="ProtNLM"/>
    </source>
</evidence>
<dbReference type="RefSeq" id="WP_212493828.1">
    <property type="nucleotide sequence ID" value="NZ_JAFCJH010000028.1"/>
</dbReference>
<comment type="caution">
    <text evidence="1">The sequence shown here is derived from an EMBL/GenBank/DDBJ whole genome shotgun (WGS) entry which is preliminary data.</text>
</comment>
<dbReference type="Proteomes" id="UP001315278">
    <property type="component" value="Unassembled WGS sequence"/>
</dbReference>
<name>A0ABS5FP88_9BRAD</name>
<protein>
    <recommendedName>
        <fullName evidence="3">Minor tail protein</fullName>
    </recommendedName>
</protein>
<proteinExistence type="predicted"/>
<dbReference type="EMBL" id="JAFCJH010000028">
    <property type="protein sequence ID" value="MBR0798617.1"/>
    <property type="molecule type" value="Genomic_DNA"/>
</dbReference>